<dbReference type="EMBL" id="OW152818">
    <property type="protein sequence ID" value="CAH2071400.1"/>
    <property type="molecule type" value="Genomic_DNA"/>
</dbReference>
<dbReference type="PANTHER" id="PTHR18879">
    <property type="entry name" value="CENTROSOMAL PROTEIN OF 290 KDA"/>
    <property type="match status" value="1"/>
</dbReference>
<keyword evidence="4" id="KW-0970">Cilium biogenesis/degradation</keyword>
<feature type="compositionally biased region" description="Polar residues" evidence="9">
    <location>
        <begin position="768"/>
        <end position="789"/>
    </location>
</feature>
<feature type="region of interest" description="Disordered" evidence="9">
    <location>
        <begin position="768"/>
        <end position="801"/>
    </location>
</feature>
<reference evidence="10" key="1">
    <citation type="submission" date="2022-03" db="EMBL/GenBank/DDBJ databases">
        <authorList>
            <person name="Martin H S."/>
        </authorList>
    </citation>
    <scope>NUCLEOTIDE SEQUENCE</scope>
</reference>
<name>A0ABN8J338_9NEOP</name>
<keyword evidence="5 8" id="KW-0175">Coiled coil</keyword>
<dbReference type="Proteomes" id="UP000837857">
    <property type="component" value="Chromosome 6"/>
</dbReference>
<sequence>MRQRFNLGWEDKIPTEGILLEYHNLKQEKVALNEKLLAFENQLVAIEIDNREKATLISKQTRMLKKLGFRLNVQILVEENEGLRRGLEEILNFLKDSSSSGLLSFECPSLEAVLHALEARHAAGWFAPHLATTMQLKAAMGANDVKDIVNKIDNTVSQTQLQEISLELESKNLEIDTLTKKNMELQEMQIKLIDSTIASETKDEINMMKQRITQLCKENFALKEQCKNVQSQVDVVISQRKDNEHRHLCYETEINMLRHQVLDLQSSGENKAIIARKSRAINSSNTEIIKESISKYTLKNAELEDKCFKLQNSLDDYKSEAINCQRELQRWKDLALERLEKMEQMSVQLKERHNNEVESYKAENQHWLLQLNETQREHMELRSRLTEQKALHVKQLSDKDNQIEQLRSVIHSLKTQIMNMQTMLSVNDPSFDLSAIVEVEEASDVSQQGSDKLELKFDSTVDLHEIHDDFARMATSTTIWQEPVLERLRREKQLLSKQNGILRRQIKAVAARERRARLDAQNLKNQVFRISTSGSKTASVERDTHSSVALWDKWKRAQQASERWQARYEEKCQEVNKLDASLHLAKSAVTRLEKEKRLLLSRLADAKNERQLVLEKQDGEMSEKRSISHSDASDMHTVPVSTRALLERIEAQQRRIAALEFAENGNEPLVSEYERALAEITSLKGQVLKLESALLETQIRSPLKNTHENQPELEYWKSYCDMLKEENTQLTMRVTSLECAPTTAHQHRVNDLEQTVLTLRGLVSKLQAEQKSSATSSQKRADSRPSSGRTVPEKTRSQLESCKTEISNLKRSIQEKDTLLEKSKDMLRIAAEREDELLNENAFLRRQLEELTNHKRGSLSA</sequence>
<dbReference type="PANTHER" id="PTHR18879:SF20">
    <property type="entry name" value="CENTROSOMAL PROTEIN OF 290 KDA"/>
    <property type="match status" value="1"/>
</dbReference>
<evidence type="ECO:0000256" key="9">
    <source>
        <dbReference type="SAM" id="MobiDB-lite"/>
    </source>
</evidence>
<evidence type="ECO:0000313" key="11">
    <source>
        <dbReference type="Proteomes" id="UP000837857"/>
    </source>
</evidence>
<feature type="coiled-coil region" evidence="8">
    <location>
        <begin position="575"/>
        <end position="609"/>
    </location>
</feature>
<gene>
    <name evidence="10" type="ORF">IPOD504_LOCUS15103</name>
</gene>
<feature type="coiled-coil region" evidence="8">
    <location>
        <begin position="820"/>
        <end position="854"/>
    </location>
</feature>
<keyword evidence="6" id="KW-0206">Cytoskeleton</keyword>
<feature type="coiled-coil region" evidence="8">
    <location>
        <begin position="161"/>
        <end position="218"/>
    </location>
</feature>
<comment type="subcellular location">
    <subcellularLocation>
        <location evidence="1">Cytoplasm</location>
        <location evidence="1">Cytoskeleton</location>
        <location evidence="1">Cilium basal body</location>
    </subcellularLocation>
    <subcellularLocation>
        <location evidence="2">Cytoplasm</location>
        <location evidence="2">Cytoskeleton</location>
        <location evidence="2">Microtubule organizing center</location>
        <location evidence="2">Centrosome</location>
    </subcellularLocation>
</comment>
<keyword evidence="11" id="KW-1185">Reference proteome</keyword>
<keyword evidence="7" id="KW-0966">Cell projection</keyword>
<evidence type="ECO:0000256" key="3">
    <source>
        <dbReference type="ARBA" id="ARBA00022490"/>
    </source>
</evidence>
<keyword evidence="3" id="KW-0963">Cytoplasm</keyword>
<evidence type="ECO:0000256" key="2">
    <source>
        <dbReference type="ARBA" id="ARBA00004300"/>
    </source>
</evidence>
<evidence type="ECO:0000313" key="10">
    <source>
        <dbReference type="EMBL" id="CAH2071400.1"/>
    </source>
</evidence>
<accession>A0ABN8J338</accession>
<proteinExistence type="predicted"/>
<organism evidence="10 11">
    <name type="scientific">Iphiclides podalirius</name>
    <name type="common">scarce swallowtail</name>
    <dbReference type="NCBI Taxonomy" id="110791"/>
    <lineage>
        <taxon>Eukaryota</taxon>
        <taxon>Metazoa</taxon>
        <taxon>Ecdysozoa</taxon>
        <taxon>Arthropoda</taxon>
        <taxon>Hexapoda</taxon>
        <taxon>Insecta</taxon>
        <taxon>Pterygota</taxon>
        <taxon>Neoptera</taxon>
        <taxon>Endopterygota</taxon>
        <taxon>Lepidoptera</taxon>
        <taxon>Glossata</taxon>
        <taxon>Ditrysia</taxon>
        <taxon>Papilionoidea</taxon>
        <taxon>Papilionidae</taxon>
        <taxon>Papilioninae</taxon>
        <taxon>Iphiclides</taxon>
    </lineage>
</organism>
<evidence type="ECO:0000256" key="1">
    <source>
        <dbReference type="ARBA" id="ARBA00004120"/>
    </source>
</evidence>
<evidence type="ECO:0000256" key="8">
    <source>
        <dbReference type="SAM" id="Coils"/>
    </source>
</evidence>
<feature type="coiled-coil region" evidence="8">
    <location>
        <begin position="300"/>
        <end position="423"/>
    </location>
</feature>
<dbReference type="InterPro" id="IPR026201">
    <property type="entry name" value="Cep290"/>
</dbReference>
<protein>
    <submittedName>
        <fullName evidence="10">Uncharacterized protein</fullName>
    </submittedName>
</protein>
<feature type="coiled-coil region" evidence="8">
    <location>
        <begin position="485"/>
        <end position="526"/>
    </location>
</feature>
<evidence type="ECO:0000256" key="5">
    <source>
        <dbReference type="ARBA" id="ARBA00023054"/>
    </source>
</evidence>
<feature type="non-terminal residue" evidence="10">
    <location>
        <position position="861"/>
    </location>
</feature>
<evidence type="ECO:0000256" key="6">
    <source>
        <dbReference type="ARBA" id="ARBA00023212"/>
    </source>
</evidence>
<evidence type="ECO:0000256" key="7">
    <source>
        <dbReference type="ARBA" id="ARBA00023273"/>
    </source>
</evidence>
<evidence type="ECO:0000256" key="4">
    <source>
        <dbReference type="ARBA" id="ARBA00022794"/>
    </source>
</evidence>